<dbReference type="EMBL" id="AMQN01006818">
    <property type="status" value="NOT_ANNOTATED_CDS"/>
    <property type="molecule type" value="Genomic_DNA"/>
</dbReference>
<protein>
    <recommendedName>
        <fullName evidence="1">Apple domain-containing protein</fullName>
    </recommendedName>
</protein>
<reference evidence="2 4" key="2">
    <citation type="journal article" date="2013" name="Nature">
        <title>Insights into bilaterian evolution from three spiralian genomes.</title>
        <authorList>
            <person name="Simakov O."/>
            <person name="Marletaz F."/>
            <person name="Cho S.J."/>
            <person name="Edsinger-Gonzales E."/>
            <person name="Havlak P."/>
            <person name="Hellsten U."/>
            <person name="Kuo D.H."/>
            <person name="Larsson T."/>
            <person name="Lv J."/>
            <person name="Arendt D."/>
            <person name="Savage R."/>
            <person name="Osoegawa K."/>
            <person name="de Jong P."/>
            <person name="Grimwood J."/>
            <person name="Chapman J.A."/>
            <person name="Shapiro H."/>
            <person name="Aerts A."/>
            <person name="Otillar R.P."/>
            <person name="Terry A.Y."/>
            <person name="Boore J.L."/>
            <person name="Grigoriev I.V."/>
            <person name="Lindberg D.R."/>
            <person name="Seaver E.C."/>
            <person name="Weisblat D.A."/>
            <person name="Putnam N.H."/>
            <person name="Rokhsar D.S."/>
        </authorList>
    </citation>
    <scope>NUCLEOTIDE SEQUENCE</scope>
    <source>
        <strain evidence="2 4">I ESC-2004</strain>
    </source>
</reference>
<evidence type="ECO:0000259" key="1">
    <source>
        <dbReference type="Pfam" id="PF00024"/>
    </source>
</evidence>
<evidence type="ECO:0000313" key="2">
    <source>
        <dbReference type="EMBL" id="ELU08287.1"/>
    </source>
</evidence>
<gene>
    <name evidence="2" type="ORF">CAPTEDRAFT_189192</name>
</gene>
<dbReference type="Proteomes" id="UP000014760">
    <property type="component" value="Unassembled WGS sequence"/>
</dbReference>
<evidence type="ECO:0000313" key="4">
    <source>
        <dbReference type="Proteomes" id="UP000014760"/>
    </source>
</evidence>
<name>R7UWH4_CAPTE</name>
<dbReference type="Pfam" id="PF00024">
    <property type="entry name" value="PAN_1"/>
    <property type="match status" value="1"/>
</dbReference>
<feature type="domain" description="Apple" evidence="1">
    <location>
        <begin position="138"/>
        <end position="202"/>
    </location>
</feature>
<dbReference type="EMBL" id="KB299181">
    <property type="protein sequence ID" value="ELU08287.1"/>
    <property type="molecule type" value="Genomic_DNA"/>
</dbReference>
<keyword evidence="4" id="KW-1185">Reference proteome</keyword>
<evidence type="ECO:0000313" key="3">
    <source>
        <dbReference type="EnsemblMetazoa" id="CapteP189192"/>
    </source>
</evidence>
<proteinExistence type="predicted"/>
<reference evidence="4" key="1">
    <citation type="submission" date="2012-12" db="EMBL/GenBank/DDBJ databases">
        <authorList>
            <person name="Hellsten U."/>
            <person name="Grimwood J."/>
            <person name="Chapman J.A."/>
            <person name="Shapiro H."/>
            <person name="Aerts A."/>
            <person name="Otillar R.P."/>
            <person name="Terry A.Y."/>
            <person name="Boore J.L."/>
            <person name="Simakov O."/>
            <person name="Marletaz F."/>
            <person name="Cho S.-J."/>
            <person name="Edsinger-Gonzales E."/>
            <person name="Havlak P."/>
            <person name="Kuo D.-H."/>
            <person name="Larsson T."/>
            <person name="Lv J."/>
            <person name="Arendt D."/>
            <person name="Savage R."/>
            <person name="Osoegawa K."/>
            <person name="de Jong P."/>
            <person name="Lindberg D.R."/>
            <person name="Seaver E.C."/>
            <person name="Weisblat D.A."/>
            <person name="Putnam N.H."/>
            <person name="Grigoriev I.V."/>
            <person name="Rokhsar D.S."/>
        </authorList>
    </citation>
    <scope>NUCLEOTIDE SEQUENCE</scope>
    <source>
        <strain evidence="4">I ESC-2004</strain>
    </source>
</reference>
<dbReference type="EnsemblMetazoa" id="CapteT189192">
    <property type="protein sequence ID" value="CapteP189192"/>
    <property type="gene ID" value="CapteG189192"/>
</dbReference>
<reference evidence="3" key="3">
    <citation type="submission" date="2015-06" db="UniProtKB">
        <authorList>
            <consortium name="EnsemblMetazoa"/>
        </authorList>
    </citation>
    <scope>IDENTIFICATION</scope>
</reference>
<accession>R7UWH4</accession>
<sequence length="204" mass="23143">MVVGNRICFTEKLSNGVFYERLCECQKYSTNLTKYFKFIILKFAVHSSSSHHDFTVPTFGQPFFSHNFAVTEKRWVIQYAHQQETEGFSCRTLDSFIPINALVRDAMGSYVYKTDPSAAAAFTWRDPVNNMAILKFNIGRITGVNDVNLCLKKCIANPYCMSIEFVVFESKPKTCLMNGISSKAAGSAYQNYTFAKFQEKTCIG</sequence>
<dbReference type="AlphaFoldDB" id="R7UWH4"/>
<dbReference type="InterPro" id="IPR003609">
    <property type="entry name" value="Pan_app"/>
</dbReference>
<organism evidence="2">
    <name type="scientific">Capitella teleta</name>
    <name type="common">Polychaete worm</name>
    <dbReference type="NCBI Taxonomy" id="283909"/>
    <lineage>
        <taxon>Eukaryota</taxon>
        <taxon>Metazoa</taxon>
        <taxon>Spiralia</taxon>
        <taxon>Lophotrochozoa</taxon>
        <taxon>Annelida</taxon>
        <taxon>Polychaeta</taxon>
        <taxon>Sedentaria</taxon>
        <taxon>Scolecida</taxon>
        <taxon>Capitellidae</taxon>
        <taxon>Capitella</taxon>
    </lineage>
</organism>
<dbReference type="HOGENOM" id="CLU_1344398_0_0_1"/>